<accession>A0ABT8J3H5</accession>
<feature type="domain" description="DUF306" evidence="2">
    <location>
        <begin position="40"/>
        <end position="87"/>
    </location>
</feature>
<evidence type="ECO:0000259" key="2">
    <source>
        <dbReference type="Pfam" id="PF03724"/>
    </source>
</evidence>
<dbReference type="InterPro" id="IPR038670">
    <property type="entry name" value="HslJ-like_sf"/>
</dbReference>
<dbReference type="Gene3D" id="2.40.128.270">
    <property type="match status" value="1"/>
</dbReference>
<gene>
    <name evidence="3" type="ORF">P5G59_20075</name>
</gene>
<dbReference type="Pfam" id="PF03724">
    <property type="entry name" value="META"/>
    <property type="match status" value="1"/>
</dbReference>
<feature type="signal peptide" evidence="1">
    <location>
        <begin position="1"/>
        <end position="27"/>
    </location>
</feature>
<dbReference type="PROSITE" id="PS51257">
    <property type="entry name" value="PROKAR_LIPOPROTEIN"/>
    <property type="match status" value="1"/>
</dbReference>
<evidence type="ECO:0000313" key="3">
    <source>
        <dbReference type="EMBL" id="MDN4599458.1"/>
    </source>
</evidence>
<protein>
    <submittedName>
        <fullName evidence="3">META domain-containing protein</fullName>
    </submittedName>
</protein>
<comment type="caution">
    <text evidence="3">The sequence shown here is derived from an EMBL/GenBank/DDBJ whole genome shotgun (WGS) entry which is preliminary data.</text>
</comment>
<dbReference type="EMBL" id="JAROCB010000007">
    <property type="protein sequence ID" value="MDN4599458.1"/>
    <property type="molecule type" value="Genomic_DNA"/>
</dbReference>
<feature type="chain" id="PRO_5045723282" evidence="1">
    <location>
        <begin position="28"/>
        <end position="121"/>
    </location>
</feature>
<proteinExistence type="predicted"/>
<dbReference type="InterPro" id="IPR005184">
    <property type="entry name" value="DUF306_Meta_HslJ"/>
</dbReference>
<keyword evidence="1" id="KW-0732">Signal</keyword>
<evidence type="ECO:0000313" key="4">
    <source>
        <dbReference type="Proteomes" id="UP001174210"/>
    </source>
</evidence>
<reference evidence="3" key="1">
    <citation type="submission" date="2023-03" db="EMBL/GenBank/DDBJ databases">
        <title>MT1 and MT2 Draft Genomes of Novel Species.</title>
        <authorList>
            <person name="Venkateswaran K."/>
        </authorList>
    </citation>
    <scope>NUCLEOTIDE SEQUENCE</scope>
    <source>
        <strain evidence="3">F6_8S_P_1A</strain>
    </source>
</reference>
<dbReference type="RefSeq" id="WP_301220800.1">
    <property type="nucleotide sequence ID" value="NZ_JAROCB010000007.1"/>
</dbReference>
<keyword evidence="4" id="KW-1185">Reference proteome</keyword>
<dbReference type="Proteomes" id="UP001174210">
    <property type="component" value="Unassembled WGS sequence"/>
</dbReference>
<evidence type="ECO:0000256" key="1">
    <source>
        <dbReference type="SAM" id="SignalP"/>
    </source>
</evidence>
<organism evidence="3 4">
    <name type="scientific">Leifsonia virtsii</name>
    <dbReference type="NCBI Taxonomy" id="3035915"/>
    <lineage>
        <taxon>Bacteria</taxon>
        <taxon>Bacillati</taxon>
        <taxon>Actinomycetota</taxon>
        <taxon>Actinomycetes</taxon>
        <taxon>Micrococcales</taxon>
        <taxon>Microbacteriaceae</taxon>
        <taxon>Leifsonia</taxon>
    </lineage>
</organism>
<sequence length="121" mass="12179">MTSRSARGVLTAAVVVALLALTGCTSSDSPFVGDWGTVASGQPSLTISSDGSFSGSDGCNPVEGKGSMSGDTFTFGPFASITKACPGVTPWLNLADTAKVDGGKLVVYRTGGKQVGSLDRR</sequence>
<name>A0ABT8J3H5_9MICO</name>